<dbReference type="KEGG" id="aalt:CC77DRAFT_666340"/>
<dbReference type="VEuPathDB" id="FungiDB:CC77DRAFT_666340"/>
<dbReference type="RefSeq" id="XP_018378991.1">
    <property type="nucleotide sequence ID" value="XM_018532670.1"/>
</dbReference>
<gene>
    <name evidence="1" type="ORF">CC77DRAFT_666340</name>
</gene>
<dbReference type="Proteomes" id="UP000077248">
    <property type="component" value="Unassembled WGS sequence"/>
</dbReference>
<protein>
    <submittedName>
        <fullName evidence="1">Uncharacterized protein</fullName>
    </submittedName>
</protein>
<name>A0A177D355_ALTAL</name>
<dbReference type="AlphaFoldDB" id="A0A177D355"/>
<organism evidence="1 2">
    <name type="scientific">Alternaria alternata</name>
    <name type="common">Alternaria rot fungus</name>
    <name type="synonym">Torula alternata</name>
    <dbReference type="NCBI Taxonomy" id="5599"/>
    <lineage>
        <taxon>Eukaryota</taxon>
        <taxon>Fungi</taxon>
        <taxon>Dikarya</taxon>
        <taxon>Ascomycota</taxon>
        <taxon>Pezizomycotina</taxon>
        <taxon>Dothideomycetes</taxon>
        <taxon>Pleosporomycetidae</taxon>
        <taxon>Pleosporales</taxon>
        <taxon>Pleosporineae</taxon>
        <taxon>Pleosporaceae</taxon>
        <taxon>Alternaria</taxon>
        <taxon>Alternaria sect. Alternaria</taxon>
        <taxon>Alternaria alternata complex</taxon>
    </lineage>
</organism>
<evidence type="ECO:0000313" key="2">
    <source>
        <dbReference type="Proteomes" id="UP000077248"/>
    </source>
</evidence>
<accession>A0A177D355</accession>
<reference evidence="1 2" key="1">
    <citation type="submission" date="2016-05" db="EMBL/GenBank/DDBJ databases">
        <title>Comparative analysis of secretome profiles of manganese(II)-oxidizing ascomycete fungi.</title>
        <authorList>
            <consortium name="DOE Joint Genome Institute"/>
            <person name="Zeiner C.A."/>
            <person name="Purvine S.O."/>
            <person name="Zink E.M."/>
            <person name="Wu S."/>
            <person name="Pasa-Tolic L."/>
            <person name="Chaput D.L."/>
            <person name="Haridas S."/>
            <person name="Grigoriev I.V."/>
            <person name="Santelli C.M."/>
            <person name="Hansel C.M."/>
        </authorList>
    </citation>
    <scope>NUCLEOTIDE SEQUENCE [LARGE SCALE GENOMIC DNA]</scope>
    <source>
        <strain evidence="1 2">SRC1lrK2f</strain>
    </source>
</reference>
<dbReference type="GeneID" id="29118264"/>
<dbReference type="EMBL" id="KV441509">
    <property type="protein sequence ID" value="OAG13570.1"/>
    <property type="molecule type" value="Genomic_DNA"/>
</dbReference>
<evidence type="ECO:0000313" key="1">
    <source>
        <dbReference type="EMBL" id="OAG13570.1"/>
    </source>
</evidence>
<keyword evidence="2" id="KW-1185">Reference proteome</keyword>
<proteinExistence type="predicted"/>
<sequence length="260" mass="28919">MAGPLAEDAVSSFAIAGKFQIKQGIDDSKPAELTWLAKKQRRKGSISLVELIHMFDSGAFLRERLRKAVVSSSRILCFEGITTCHCISSTMRDVAPNIAHSIHNSLVPTHDLCHSSRLIRYPSNPSAANATGILLDDRNGHWSHAPTFILGRRNKSFTCPNSMPRLTQGKTHDMQRSPDRFSGQARKTWVHFPVHISLFPHNGATHPQKRRVDGKCLGIPFITPRRRSNVSKPNGVTRCNGTPRKSTTNSCIRCRPPTQI</sequence>